<dbReference type="GO" id="GO:0005524">
    <property type="term" value="F:ATP binding"/>
    <property type="evidence" value="ECO:0007669"/>
    <property type="project" value="UniProtKB-KW"/>
</dbReference>
<keyword evidence="5" id="KW-0812">Transmembrane</keyword>
<evidence type="ECO:0000256" key="1">
    <source>
        <dbReference type="ARBA" id="ARBA00022679"/>
    </source>
</evidence>
<keyword evidence="2" id="KW-0547">Nucleotide-binding</keyword>
<evidence type="ECO:0000313" key="8">
    <source>
        <dbReference type="Proteomes" id="UP000324222"/>
    </source>
</evidence>
<feature type="transmembrane region" description="Helical" evidence="5">
    <location>
        <begin position="44"/>
        <end position="62"/>
    </location>
</feature>
<evidence type="ECO:0000256" key="4">
    <source>
        <dbReference type="ARBA" id="ARBA00022840"/>
    </source>
</evidence>
<comment type="caution">
    <text evidence="7">The sequence shown here is derived from an EMBL/GenBank/DDBJ whole genome shotgun (WGS) entry which is preliminary data.</text>
</comment>
<dbReference type="InterPro" id="IPR051681">
    <property type="entry name" value="Ser/Thr_Kinases-Pseudokinases"/>
</dbReference>
<dbReference type="Proteomes" id="UP000324222">
    <property type="component" value="Unassembled WGS sequence"/>
</dbReference>
<evidence type="ECO:0000256" key="3">
    <source>
        <dbReference type="ARBA" id="ARBA00022777"/>
    </source>
</evidence>
<evidence type="ECO:0000256" key="2">
    <source>
        <dbReference type="ARBA" id="ARBA00022741"/>
    </source>
</evidence>
<keyword evidence="1" id="KW-0808">Transferase</keyword>
<gene>
    <name evidence="7" type="primary">dco</name>
    <name evidence="7" type="ORF">E2C01_033353</name>
</gene>
<dbReference type="InterPro" id="IPR000719">
    <property type="entry name" value="Prot_kinase_dom"/>
</dbReference>
<dbReference type="PROSITE" id="PS50011">
    <property type="entry name" value="PROTEIN_KINASE_DOM"/>
    <property type="match status" value="1"/>
</dbReference>
<dbReference type="InterPro" id="IPR001245">
    <property type="entry name" value="Ser-Thr/Tyr_kinase_cat_dom"/>
</dbReference>
<dbReference type="EMBL" id="VSRR010004484">
    <property type="protein sequence ID" value="MPC39805.1"/>
    <property type="molecule type" value="Genomic_DNA"/>
</dbReference>
<evidence type="ECO:0000256" key="5">
    <source>
        <dbReference type="SAM" id="Phobius"/>
    </source>
</evidence>
<dbReference type="Pfam" id="PF07714">
    <property type="entry name" value="PK_Tyr_Ser-Thr"/>
    <property type="match status" value="1"/>
</dbReference>
<keyword evidence="5" id="KW-1133">Transmembrane helix</keyword>
<dbReference type="SUPFAM" id="SSF56112">
    <property type="entry name" value="Protein kinase-like (PK-like)"/>
    <property type="match status" value="1"/>
</dbReference>
<keyword evidence="4" id="KW-0067">ATP-binding</keyword>
<evidence type="ECO:0000259" key="6">
    <source>
        <dbReference type="PROSITE" id="PS50011"/>
    </source>
</evidence>
<reference evidence="7 8" key="1">
    <citation type="submission" date="2019-05" db="EMBL/GenBank/DDBJ databases">
        <title>Another draft genome of Portunus trituberculatus and its Hox gene families provides insights of decapod evolution.</title>
        <authorList>
            <person name="Jeong J.-H."/>
            <person name="Song I."/>
            <person name="Kim S."/>
            <person name="Choi T."/>
            <person name="Kim D."/>
            <person name="Ryu S."/>
            <person name="Kim W."/>
        </authorList>
    </citation>
    <scope>NUCLEOTIDE SEQUENCE [LARGE SCALE GENOMIC DNA]</scope>
    <source>
        <tissue evidence="7">Muscle</tissue>
    </source>
</reference>
<proteinExistence type="predicted"/>
<feature type="domain" description="Protein kinase" evidence="6">
    <location>
        <begin position="131"/>
        <end position="384"/>
    </location>
</feature>
<sequence>MIMASTTRGFVEGVKTLWEVATTKHLSRPPLPPLTHNVWDSWEFWIGVKVLSSMLWWVFYFIGLKRMWRRAKPTPGHPEVRKEAESGEGNVSRTPSISFALTKQDIHKSVDIYKEKFRAFGIDVIGHGVLQYTGEIIGSGRYSRVYAVKSKWPGHRVKVPLCVKCINNNRPTSVFQTCIEVMNVATLSGVPGVPRVVAVCLKAPPLIVMTRHSRFTLDILLNKYDLSDLFLLEVCYQLCLTLDLIHRRKRIHNDLKGNNICVDVKPNNHPKVTLIDYGLMTREGEKLFLTPATERERMIATAEHARRYPWYDLDLYLGGPASPQTDIYSLAVLLRHVMKVMHEPPFALLACVKEGHGKRSKRPPLTRFKAVLQTSIATLSKKHT</sequence>
<name>A0A5B7F278_PORTR</name>
<dbReference type="InterPro" id="IPR011009">
    <property type="entry name" value="Kinase-like_dom_sf"/>
</dbReference>
<dbReference type="PANTHER" id="PTHR44329">
    <property type="entry name" value="SERINE/THREONINE-PROTEIN KINASE TNNI3K-RELATED"/>
    <property type="match status" value="1"/>
</dbReference>
<dbReference type="PANTHER" id="PTHR44329:SF288">
    <property type="entry name" value="MITOGEN-ACTIVATED PROTEIN KINASE KINASE KINASE 20"/>
    <property type="match status" value="1"/>
</dbReference>
<dbReference type="AlphaFoldDB" id="A0A5B7F278"/>
<keyword evidence="8" id="KW-1185">Reference proteome</keyword>
<dbReference type="Gene3D" id="1.10.510.10">
    <property type="entry name" value="Transferase(Phosphotransferase) domain 1"/>
    <property type="match status" value="1"/>
</dbReference>
<dbReference type="SMART" id="SM00220">
    <property type="entry name" value="S_TKc"/>
    <property type="match status" value="1"/>
</dbReference>
<dbReference type="OrthoDB" id="6365500at2759"/>
<keyword evidence="3 7" id="KW-0418">Kinase</keyword>
<protein>
    <submittedName>
        <fullName evidence="7">Discs overgrown protein kinase</fullName>
    </submittedName>
</protein>
<evidence type="ECO:0000313" key="7">
    <source>
        <dbReference type="EMBL" id="MPC39805.1"/>
    </source>
</evidence>
<keyword evidence="5" id="KW-0472">Membrane</keyword>
<dbReference type="GO" id="GO:0004674">
    <property type="term" value="F:protein serine/threonine kinase activity"/>
    <property type="evidence" value="ECO:0007669"/>
    <property type="project" value="TreeGrafter"/>
</dbReference>
<organism evidence="7 8">
    <name type="scientific">Portunus trituberculatus</name>
    <name type="common">Swimming crab</name>
    <name type="synonym">Neptunus trituberculatus</name>
    <dbReference type="NCBI Taxonomy" id="210409"/>
    <lineage>
        <taxon>Eukaryota</taxon>
        <taxon>Metazoa</taxon>
        <taxon>Ecdysozoa</taxon>
        <taxon>Arthropoda</taxon>
        <taxon>Crustacea</taxon>
        <taxon>Multicrustacea</taxon>
        <taxon>Malacostraca</taxon>
        <taxon>Eumalacostraca</taxon>
        <taxon>Eucarida</taxon>
        <taxon>Decapoda</taxon>
        <taxon>Pleocyemata</taxon>
        <taxon>Brachyura</taxon>
        <taxon>Eubrachyura</taxon>
        <taxon>Portunoidea</taxon>
        <taxon>Portunidae</taxon>
        <taxon>Portuninae</taxon>
        <taxon>Portunus</taxon>
    </lineage>
</organism>
<accession>A0A5B7F278</accession>